<dbReference type="PANTHER" id="PTHR30352">
    <property type="entry name" value="PYRUVATE FORMATE-LYASE-ACTIVATING ENZYME"/>
    <property type="match status" value="1"/>
</dbReference>
<keyword evidence="2" id="KW-0004">4Fe-4S</keyword>
<dbReference type="Pfam" id="PF13353">
    <property type="entry name" value="Fer4_12"/>
    <property type="match status" value="1"/>
</dbReference>
<reference evidence="7 8" key="1">
    <citation type="submission" date="2019-07" db="EMBL/GenBank/DDBJ databases">
        <title>Diversity of Bacteria from Kongsfjorden, Arctic.</title>
        <authorList>
            <person name="Yu Y."/>
        </authorList>
    </citation>
    <scope>NUCLEOTIDE SEQUENCE [LARGE SCALE GENOMIC DNA]</scope>
    <source>
        <strain evidence="7 8">SM1928</strain>
    </source>
</reference>
<evidence type="ECO:0000256" key="5">
    <source>
        <dbReference type="ARBA" id="ARBA00023004"/>
    </source>
</evidence>
<proteinExistence type="predicted"/>
<dbReference type="PANTHER" id="PTHR30352:SF2">
    <property type="entry name" value="ANAEROBIC RIBONUCLEOSIDE-TRIPHOSPHATE REDUCTASE-ACTIVATING PROTEIN"/>
    <property type="match status" value="1"/>
</dbReference>
<evidence type="ECO:0000256" key="4">
    <source>
        <dbReference type="ARBA" id="ARBA00022723"/>
    </source>
</evidence>
<name>A0A558H4P8_PAENT</name>
<dbReference type="Gene3D" id="3.20.20.70">
    <property type="entry name" value="Aldolase class I"/>
    <property type="match status" value="1"/>
</dbReference>
<dbReference type="GO" id="GO:0051539">
    <property type="term" value="F:4 iron, 4 sulfur cluster binding"/>
    <property type="evidence" value="ECO:0007669"/>
    <property type="project" value="UniProtKB-KW"/>
</dbReference>
<keyword evidence="5" id="KW-0408">Iron</keyword>
<evidence type="ECO:0000313" key="7">
    <source>
        <dbReference type="EMBL" id="TVU64093.1"/>
    </source>
</evidence>
<dbReference type="InterPro" id="IPR058240">
    <property type="entry name" value="rSAM_sf"/>
</dbReference>
<dbReference type="OrthoDB" id="9782387at2"/>
<evidence type="ECO:0000256" key="2">
    <source>
        <dbReference type="ARBA" id="ARBA00022485"/>
    </source>
</evidence>
<gene>
    <name evidence="7" type="ORF">FQP90_08890</name>
</gene>
<dbReference type="SFLD" id="SFLDG01066">
    <property type="entry name" value="organic_radical-activating_enz"/>
    <property type="match status" value="1"/>
</dbReference>
<dbReference type="InterPro" id="IPR013785">
    <property type="entry name" value="Aldolase_TIM"/>
</dbReference>
<dbReference type="EMBL" id="VNFK01000005">
    <property type="protein sequence ID" value="TVU64093.1"/>
    <property type="molecule type" value="Genomic_DNA"/>
</dbReference>
<dbReference type="SFLD" id="SFLDS00029">
    <property type="entry name" value="Radical_SAM"/>
    <property type="match status" value="1"/>
</dbReference>
<dbReference type="InterPro" id="IPR012837">
    <property type="entry name" value="NrdG"/>
</dbReference>
<evidence type="ECO:0000256" key="6">
    <source>
        <dbReference type="ARBA" id="ARBA00023014"/>
    </source>
</evidence>
<dbReference type="InterPro" id="IPR007197">
    <property type="entry name" value="rSAM"/>
</dbReference>
<dbReference type="SUPFAM" id="SSF102114">
    <property type="entry name" value="Radical SAM enzymes"/>
    <property type="match status" value="1"/>
</dbReference>
<comment type="caution">
    <text evidence="7">The sequence shown here is derived from an EMBL/GenBank/DDBJ whole genome shotgun (WGS) entry which is preliminary data.</text>
</comment>
<dbReference type="GO" id="GO:0004748">
    <property type="term" value="F:ribonucleoside-diphosphate reductase activity, thioredoxin disulfide as acceptor"/>
    <property type="evidence" value="ECO:0007669"/>
    <property type="project" value="TreeGrafter"/>
</dbReference>
<sequence>MTPASLLRVARVLHGTTAEGPGLRTAIWFQGCSIRCRGCINPHLFSAHGGTQLTAASIIGDALASGVEGLTLIGGEPFDQPDAGRALAEAAHAQNLGVIAFSGYEYETLRDRDQPTRAFLAEVDLLVDGPYQDWNPETERALVGSENQRFIHLTDRYQNYRPELARNRIDIRLRPDGTIEVAGFLDSDGLMDLGDATATKRTHRRA</sequence>
<dbReference type="GO" id="GO:0046872">
    <property type="term" value="F:metal ion binding"/>
    <property type="evidence" value="ECO:0007669"/>
    <property type="project" value="UniProtKB-KW"/>
</dbReference>
<dbReference type="Proteomes" id="UP000316500">
    <property type="component" value="Unassembled WGS sequence"/>
</dbReference>
<dbReference type="InterPro" id="IPR034457">
    <property type="entry name" value="Organic_radical-activating"/>
</dbReference>
<accession>A0A558H4P8</accession>
<dbReference type="SFLD" id="SFLDG01063">
    <property type="entry name" value="activating_enzymes__group_1"/>
    <property type="match status" value="1"/>
</dbReference>
<evidence type="ECO:0000313" key="8">
    <source>
        <dbReference type="Proteomes" id="UP000316500"/>
    </source>
</evidence>
<keyword evidence="6" id="KW-0411">Iron-sulfur</keyword>
<evidence type="ECO:0000256" key="1">
    <source>
        <dbReference type="ARBA" id="ARBA00001966"/>
    </source>
</evidence>
<organism evidence="7 8">
    <name type="scientific">Paenarthrobacter nitroguajacolicus</name>
    <name type="common">Arthrobacter nitroguajacolicus</name>
    <dbReference type="NCBI Taxonomy" id="211146"/>
    <lineage>
        <taxon>Bacteria</taxon>
        <taxon>Bacillati</taxon>
        <taxon>Actinomycetota</taxon>
        <taxon>Actinomycetes</taxon>
        <taxon>Micrococcales</taxon>
        <taxon>Micrococcaceae</taxon>
        <taxon>Paenarthrobacter</taxon>
    </lineage>
</organism>
<keyword evidence="3" id="KW-0949">S-adenosyl-L-methionine</keyword>
<dbReference type="SFLD" id="SFLDF00299">
    <property type="entry name" value="anaerobic_ribonucleoside-triph"/>
    <property type="match status" value="1"/>
</dbReference>
<dbReference type="AlphaFoldDB" id="A0A558H4P8"/>
<keyword evidence="4" id="KW-0479">Metal-binding</keyword>
<dbReference type="GO" id="GO:0043365">
    <property type="term" value="F:[formate-C-acetyltransferase]-activating enzyme activity"/>
    <property type="evidence" value="ECO:0007669"/>
    <property type="project" value="InterPro"/>
</dbReference>
<evidence type="ECO:0000256" key="3">
    <source>
        <dbReference type="ARBA" id="ARBA00022691"/>
    </source>
</evidence>
<comment type="cofactor">
    <cofactor evidence="1">
        <name>[4Fe-4S] cluster</name>
        <dbReference type="ChEBI" id="CHEBI:49883"/>
    </cofactor>
</comment>
<protein>
    <submittedName>
        <fullName evidence="7">Radical SAM protein</fullName>
    </submittedName>
</protein>